<reference evidence="2 3" key="1">
    <citation type="submission" date="2024-06" db="EMBL/GenBank/DDBJ databases">
        <title>The Natural Products Discovery Center: Release of the First 8490 Sequenced Strains for Exploring Actinobacteria Biosynthetic Diversity.</title>
        <authorList>
            <person name="Kalkreuter E."/>
            <person name="Kautsar S.A."/>
            <person name="Yang D."/>
            <person name="Bader C.D."/>
            <person name="Teijaro C.N."/>
            <person name="Fluegel L."/>
            <person name="Davis C.M."/>
            <person name="Simpson J.R."/>
            <person name="Lauterbach L."/>
            <person name="Steele A.D."/>
            <person name="Gui C."/>
            <person name="Meng S."/>
            <person name="Li G."/>
            <person name="Viehrig K."/>
            <person name="Ye F."/>
            <person name="Su P."/>
            <person name="Kiefer A.F."/>
            <person name="Nichols A."/>
            <person name="Cepeda A.J."/>
            <person name="Yan W."/>
            <person name="Fan B."/>
            <person name="Jiang Y."/>
            <person name="Adhikari A."/>
            <person name="Zheng C.-J."/>
            <person name="Schuster L."/>
            <person name="Cowan T.M."/>
            <person name="Smanski M.J."/>
            <person name="Chevrette M.G."/>
            <person name="De Carvalho L.P.S."/>
            <person name="Shen B."/>
        </authorList>
    </citation>
    <scope>NUCLEOTIDE SEQUENCE [LARGE SCALE GENOMIC DNA]</scope>
    <source>
        <strain evidence="2 3">NPDC052347</strain>
    </source>
</reference>
<dbReference type="Pfam" id="PF19631">
    <property type="entry name" value="Trypco2"/>
    <property type="match status" value="1"/>
</dbReference>
<organism evidence="2 3">
    <name type="scientific">Streptomyces orinoci</name>
    <name type="common">Streptoverticillium orinoci</name>
    <dbReference type="NCBI Taxonomy" id="67339"/>
    <lineage>
        <taxon>Bacteria</taxon>
        <taxon>Bacillati</taxon>
        <taxon>Actinomycetota</taxon>
        <taxon>Actinomycetes</taxon>
        <taxon>Kitasatosporales</taxon>
        <taxon>Streptomycetaceae</taxon>
        <taxon>Streptomyces</taxon>
    </lineage>
</organism>
<dbReference type="EMBL" id="JBFAUK010000009">
    <property type="protein sequence ID" value="MEV5507552.1"/>
    <property type="molecule type" value="Genomic_DNA"/>
</dbReference>
<proteinExistence type="predicted"/>
<dbReference type="InterPro" id="IPR045608">
    <property type="entry name" value="Trypco2"/>
</dbReference>
<name>A0ABV3JYK5_STRON</name>
<dbReference type="Proteomes" id="UP001552594">
    <property type="component" value="Unassembled WGS sequence"/>
</dbReference>
<evidence type="ECO:0000259" key="1">
    <source>
        <dbReference type="Pfam" id="PF19631"/>
    </source>
</evidence>
<comment type="caution">
    <text evidence="2">The sequence shown here is derived from an EMBL/GenBank/DDBJ whole genome shotgun (WGS) entry which is preliminary data.</text>
</comment>
<feature type="domain" description="Trypsin-co-occurring" evidence="1">
    <location>
        <begin position="10"/>
        <end position="87"/>
    </location>
</feature>
<sequence>MSDDSRFDDIELAEAVQAIRTGLTSAATAGEGQDLAFDVGEITMEFTVEMRKDVRGSGRVRAWVVNAGAEGSRGSTHTHKVTFTLLPRDNRTGASWRVGNERPGRVTRFGAVEE</sequence>
<accession>A0ABV3JYK5</accession>
<keyword evidence="3" id="KW-1185">Reference proteome</keyword>
<protein>
    <submittedName>
        <fullName evidence="2">Trypco2 family protein</fullName>
    </submittedName>
</protein>
<evidence type="ECO:0000313" key="3">
    <source>
        <dbReference type="Proteomes" id="UP001552594"/>
    </source>
</evidence>
<dbReference type="RefSeq" id="WP_109282600.1">
    <property type="nucleotide sequence ID" value="NZ_JBFAUK010000009.1"/>
</dbReference>
<gene>
    <name evidence="2" type="ORF">AB0L16_13870</name>
</gene>
<evidence type="ECO:0000313" key="2">
    <source>
        <dbReference type="EMBL" id="MEV5507552.1"/>
    </source>
</evidence>